<accession>A0A5C7JBP0</accession>
<evidence type="ECO:0000313" key="2">
    <source>
        <dbReference type="EMBL" id="TXG77926.1"/>
    </source>
</evidence>
<reference evidence="2 3" key="1">
    <citation type="submission" date="2018-09" db="EMBL/GenBank/DDBJ databases">
        <title>Metagenome Assembled Genomes from an Advanced Water Purification Facility.</title>
        <authorList>
            <person name="Stamps B.W."/>
            <person name="Spear J.R."/>
        </authorList>
    </citation>
    <scope>NUCLEOTIDE SEQUENCE [LARGE SCALE GENOMIC DNA]</scope>
    <source>
        <strain evidence="2">Bin_63_2</strain>
    </source>
</reference>
<protein>
    <submittedName>
        <fullName evidence="2">Uncharacterized protein</fullName>
    </submittedName>
</protein>
<keyword evidence="1" id="KW-1133">Transmembrane helix</keyword>
<dbReference type="EMBL" id="SSDS01000033">
    <property type="protein sequence ID" value="TXG77926.1"/>
    <property type="molecule type" value="Genomic_DNA"/>
</dbReference>
<evidence type="ECO:0000313" key="3">
    <source>
        <dbReference type="Proteomes" id="UP000321026"/>
    </source>
</evidence>
<name>A0A5C7JBP0_9BACT</name>
<comment type="caution">
    <text evidence="2">The sequence shown here is derived from an EMBL/GenBank/DDBJ whole genome shotgun (WGS) entry which is preliminary data.</text>
</comment>
<dbReference type="AlphaFoldDB" id="A0A5C7JBP0"/>
<gene>
    <name evidence="2" type="ORF">E6Q11_01965</name>
</gene>
<evidence type="ECO:0000256" key="1">
    <source>
        <dbReference type="SAM" id="Phobius"/>
    </source>
</evidence>
<dbReference type="Proteomes" id="UP000321026">
    <property type="component" value="Unassembled WGS sequence"/>
</dbReference>
<organism evidence="2 3">
    <name type="scientific">Candidatus Dojkabacteria bacterium</name>
    <dbReference type="NCBI Taxonomy" id="2099670"/>
    <lineage>
        <taxon>Bacteria</taxon>
        <taxon>Candidatus Dojkabacteria</taxon>
    </lineage>
</organism>
<keyword evidence="1" id="KW-0812">Transmembrane</keyword>
<feature type="transmembrane region" description="Helical" evidence="1">
    <location>
        <begin position="23"/>
        <end position="45"/>
    </location>
</feature>
<proteinExistence type="predicted"/>
<keyword evidence="1" id="KW-0472">Membrane</keyword>
<sequence>MIHFILLVFGQKKSGLQYGQDQIGHLMFFIFIFFLIAFGVTRLFGDGEFKIEKFPEHLVKGAIATIIFLPLIYILNSGLNPW</sequence>
<feature type="transmembrane region" description="Helical" evidence="1">
    <location>
        <begin position="57"/>
        <end position="75"/>
    </location>
</feature>